<organism evidence="4 5">
    <name type="scientific">Marihabitans asiaticum</name>
    <dbReference type="NCBI Taxonomy" id="415218"/>
    <lineage>
        <taxon>Bacteria</taxon>
        <taxon>Bacillati</taxon>
        <taxon>Actinomycetota</taxon>
        <taxon>Actinomycetes</taxon>
        <taxon>Micrococcales</taxon>
        <taxon>Intrasporangiaceae</taxon>
        <taxon>Marihabitans</taxon>
    </lineage>
</organism>
<evidence type="ECO:0000256" key="2">
    <source>
        <dbReference type="SAM" id="Phobius"/>
    </source>
</evidence>
<dbReference type="AlphaFoldDB" id="A0A560WD31"/>
<keyword evidence="2" id="KW-1133">Transmembrane helix</keyword>
<dbReference type="PANTHER" id="PTHR48090">
    <property type="entry name" value="UNDECAPRENYL-PHOSPHATE 4-DEOXY-4-FORMAMIDO-L-ARABINOSE TRANSFERASE-RELATED"/>
    <property type="match status" value="1"/>
</dbReference>
<feature type="transmembrane region" description="Helical" evidence="2">
    <location>
        <begin position="269"/>
        <end position="289"/>
    </location>
</feature>
<dbReference type="RefSeq" id="WP_144856271.1">
    <property type="nucleotide sequence ID" value="NZ_BAAAYT010000007.1"/>
</dbReference>
<dbReference type="Gene3D" id="3.90.550.10">
    <property type="entry name" value="Spore Coat Polysaccharide Biosynthesis Protein SpsA, Chain A"/>
    <property type="match status" value="1"/>
</dbReference>
<keyword evidence="2" id="KW-0812">Transmembrane</keyword>
<comment type="similarity">
    <text evidence="1">Belongs to the glycosyltransferase 2 family.</text>
</comment>
<dbReference type="Proteomes" id="UP000315628">
    <property type="component" value="Unassembled WGS sequence"/>
</dbReference>
<dbReference type="InterPro" id="IPR001173">
    <property type="entry name" value="Glyco_trans_2-like"/>
</dbReference>
<protein>
    <submittedName>
        <fullName evidence="4">Glycosyltransferase involved in cell wall biosynthesis</fullName>
    </submittedName>
</protein>
<dbReference type="InterPro" id="IPR029044">
    <property type="entry name" value="Nucleotide-diphossugar_trans"/>
</dbReference>
<name>A0A560WD31_9MICO</name>
<feature type="domain" description="Glycosyltransferase 2-like" evidence="3">
    <location>
        <begin position="7"/>
        <end position="165"/>
    </location>
</feature>
<sequence>MKVIIQIPCLDEEATLPLVFATIPTHIPGVDTIETLVIDDGSSDRTADVARELGVTHLIRHSRPLGLARSFRDGADSALRHRADILVNTDGDNQYPQERIGDLVAPIIAGRADIVVADRQTATIAHFSPFKRRMQSFGSAVVNRAASTDLPDAASGFRAYSAASLMRLNIVTEFSYCMETIIQAGHKRLAIESVPVVTNDKTRESRLFTSIWQHMAKSASAIVRSFIMFKPHRVFGVFGTALLLLGLVPFVRFLILAAMGDSGGHIQSLIFGTTLLIGALFCYALLIIADLQRTNRVLLEETIEQLRLLRFGPPSSGIVADEREKRS</sequence>
<evidence type="ECO:0000313" key="5">
    <source>
        <dbReference type="Proteomes" id="UP000315628"/>
    </source>
</evidence>
<feature type="transmembrane region" description="Helical" evidence="2">
    <location>
        <begin position="234"/>
        <end position="257"/>
    </location>
</feature>
<gene>
    <name evidence="4" type="ORF">FB557_1023</name>
</gene>
<keyword evidence="5" id="KW-1185">Reference proteome</keyword>
<accession>A0A560WD31</accession>
<keyword evidence="2" id="KW-0472">Membrane</keyword>
<proteinExistence type="inferred from homology"/>
<dbReference type="InterPro" id="IPR050256">
    <property type="entry name" value="Glycosyltransferase_2"/>
</dbReference>
<dbReference type="GO" id="GO:0016740">
    <property type="term" value="F:transferase activity"/>
    <property type="evidence" value="ECO:0007669"/>
    <property type="project" value="UniProtKB-KW"/>
</dbReference>
<dbReference type="CDD" id="cd04179">
    <property type="entry name" value="DPM_DPG-synthase_like"/>
    <property type="match status" value="1"/>
</dbReference>
<keyword evidence="4" id="KW-0808">Transferase</keyword>
<comment type="caution">
    <text evidence="4">The sequence shown here is derived from an EMBL/GenBank/DDBJ whole genome shotgun (WGS) entry which is preliminary data.</text>
</comment>
<reference evidence="4 5" key="1">
    <citation type="submission" date="2019-06" db="EMBL/GenBank/DDBJ databases">
        <title>Sequencing the genomes of 1000 actinobacteria strains.</title>
        <authorList>
            <person name="Klenk H.-P."/>
        </authorList>
    </citation>
    <scope>NUCLEOTIDE SEQUENCE [LARGE SCALE GENOMIC DNA]</scope>
    <source>
        <strain evidence="4 5">DSM 18935</strain>
    </source>
</reference>
<evidence type="ECO:0000313" key="4">
    <source>
        <dbReference type="EMBL" id="TWD15512.1"/>
    </source>
</evidence>
<evidence type="ECO:0000256" key="1">
    <source>
        <dbReference type="ARBA" id="ARBA00006739"/>
    </source>
</evidence>
<evidence type="ECO:0000259" key="3">
    <source>
        <dbReference type="Pfam" id="PF00535"/>
    </source>
</evidence>
<dbReference type="Pfam" id="PF00535">
    <property type="entry name" value="Glycos_transf_2"/>
    <property type="match status" value="1"/>
</dbReference>
<dbReference type="OrthoDB" id="9810303at2"/>
<dbReference type="EMBL" id="VIUW01000002">
    <property type="protein sequence ID" value="TWD15512.1"/>
    <property type="molecule type" value="Genomic_DNA"/>
</dbReference>
<dbReference type="PANTHER" id="PTHR48090:SF7">
    <property type="entry name" value="RFBJ PROTEIN"/>
    <property type="match status" value="1"/>
</dbReference>
<dbReference type="SUPFAM" id="SSF53448">
    <property type="entry name" value="Nucleotide-diphospho-sugar transferases"/>
    <property type="match status" value="1"/>
</dbReference>